<accession>A0A919G2Z6</accession>
<comment type="caution">
    <text evidence="1">The sequence shown here is derived from an EMBL/GenBank/DDBJ whole genome shotgun (WGS) entry which is preliminary data.</text>
</comment>
<dbReference type="AlphaFoldDB" id="A0A919G2Z6"/>
<sequence length="291" mass="31835">MASEMSTEFILSPLSESVRVVLTDAPAWSAYAAELRGVLDMVIEKSGSDFLEVGELLVSQPLPDRYMSLRNGVEVSRSEAIDLIEGMVAGRGPYCRLSIPGKLCIESGWDGGVHLYATPVVSADLMAFRSRDVSLQWRNAVPEFVDVSRPVDAVADEKFWHAVLKASERTTLLCERWAHGAYGCRWFRVTQGNAMEVARLVRPRSLLCVVSEPDLQPKSEVMEEDFTAFAAPLLPGELAYQAYPGGADSLSDVIGQGFSFILADKALSNWCAVVPDPDGVMRGQWESPGES</sequence>
<evidence type="ECO:0000313" key="2">
    <source>
        <dbReference type="Proteomes" id="UP000627369"/>
    </source>
</evidence>
<organism evidence="1 2">
    <name type="scientific">Promicromonospora soli</name>
    <dbReference type="NCBI Taxonomy" id="2035533"/>
    <lineage>
        <taxon>Bacteria</taxon>
        <taxon>Bacillati</taxon>
        <taxon>Actinomycetota</taxon>
        <taxon>Actinomycetes</taxon>
        <taxon>Micrococcales</taxon>
        <taxon>Promicromonosporaceae</taxon>
        <taxon>Promicromonospora</taxon>
    </lineage>
</organism>
<name>A0A919G2Z6_9MICO</name>
<reference evidence="1" key="1">
    <citation type="journal article" date="2014" name="Int. J. Syst. Evol. Microbiol.">
        <title>Complete genome sequence of Corynebacterium casei LMG S-19264T (=DSM 44701T), isolated from a smear-ripened cheese.</title>
        <authorList>
            <consortium name="US DOE Joint Genome Institute (JGI-PGF)"/>
            <person name="Walter F."/>
            <person name="Albersmeier A."/>
            <person name="Kalinowski J."/>
            <person name="Ruckert C."/>
        </authorList>
    </citation>
    <scope>NUCLEOTIDE SEQUENCE</scope>
    <source>
        <strain evidence="1">CGMCC 4.7398</strain>
    </source>
</reference>
<keyword evidence="2" id="KW-1185">Reference proteome</keyword>
<protein>
    <submittedName>
        <fullName evidence="1">Uncharacterized protein</fullName>
    </submittedName>
</protein>
<dbReference type="Proteomes" id="UP000627369">
    <property type="component" value="Unassembled WGS sequence"/>
</dbReference>
<reference evidence="1" key="2">
    <citation type="submission" date="2020-09" db="EMBL/GenBank/DDBJ databases">
        <authorList>
            <person name="Sun Q."/>
            <person name="Zhou Y."/>
        </authorList>
    </citation>
    <scope>NUCLEOTIDE SEQUENCE</scope>
    <source>
        <strain evidence="1">CGMCC 4.7398</strain>
    </source>
</reference>
<evidence type="ECO:0000313" key="1">
    <source>
        <dbReference type="EMBL" id="GHH77132.1"/>
    </source>
</evidence>
<dbReference type="EMBL" id="BNAS01000006">
    <property type="protein sequence ID" value="GHH77132.1"/>
    <property type="molecule type" value="Genomic_DNA"/>
</dbReference>
<proteinExistence type="predicted"/>
<gene>
    <name evidence="1" type="ORF">GCM10017772_37360</name>
</gene>